<keyword evidence="2" id="KW-1185">Reference proteome</keyword>
<dbReference type="InterPro" id="IPR012337">
    <property type="entry name" value="RNaseH-like_sf"/>
</dbReference>
<dbReference type="EMBL" id="BLXT01003136">
    <property type="protein sequence ID" value="GFO00703.1"/>
    <property type="molecule type" value="Genomic_DNA"/>
</dbReference>
<dbReference type="AlphaFoldDB" id="A0AAV4A252"/>
<gene>
    <name evidence="1" type="ORF">PoB_002720800</name>
</gene>
<dbReference type="Proteomes" id="UP000735302">
    <property type="component" value="Unassembled WGS sequence"/>
</dbReference>
<accession>A0AAV4A252</accession>
<name>A0AAV4A252_9GAST</name>
<comment type="caution">
    <text evidence="1">The sequence shown here is derived from an EMBL/GenBank/DDBJ whole genome shotgun (WGS) entry which is preliminary data.</text>
</comment>
<dbReference type="GO" id="GO:0003676">
    <property type="term" value="F:nucleic acid binding"/>
    <property type="evidence" value="ECO:0007669"/>
    <property type="project" value="InterPro"/>
</dbReference>
<protein>
    <submittedName>
        <fullName evidence="1">Ribonuclease h</fullName>
    </submittedName>
</protein>
<proteinExistence type="predicted"/>
<dbReference type="Gene3D" id="3.30.420.10">
    <property type="entry name" value="Ribonuclease H-like superfamily/Ribonuclease H"/>
    <property type="match status" value="1"/>
</dbReference>
<organism evidence="1 2">
    <name type="scientific">Plakobranchus ocellatus</name>
    <dbReference type="NCBI Taxonomy" id="259542"/>
    <lineage>
        <taxon>Eukaryota</taxon>
        <taxon>Metazoa</taxon>
        <taxon>Spiralia</taxon>
        <taxon>Lophotrochozoa</taxon>
        <taxon>Mollusca</taxon>
        <taxon>Gastropoda</taxon>
        <taxon>Heterobranchia</taxon>
        <taxon>Euthyneura</taxon>
        <taxon>Panpulmonata</taxon>
        <taxon>Sacoglossa</taxon>
        <taxon>Placobranchoidea</taxon>
        <taxon>Plakobranchidae</taxon>
        <taxon>Plakobranchus</taxon>
    </lineage>
</organism>
<evidence type="ECO:0000313" key="2">
    <source>
        <dbReference type="Proteomes" id="UP000735302"/>
    </source>
</evidence>
<dbReference type="SUPFAM" id="SSF53098">
    <property type="entry name" value="Ribonuclease H-like"/>
    <property type="match status" value="1"/>
</dbReference>
<sequence>MGLREWFRRPPMSISSDKEFTLSSPFISTASDPSEGCYAVYTDGSKLEEKVVAAAYFPERPGCSKAIRLQEGSIVFSAELKGIALALTEKKTTIKCHKNVVTYIDSLSALQPIQSKKLGEKIF</sequence>
<reference evidence="1 2" key="1">
    <citation type="journal article" date="2021" name="Elife">
        <title>Chloroplast acquisition without the gene transfer in kleptoplastic sea slugs, Plakobranchus ocellatus.</title>
        <authorList>
            <person name="Maeda T."/>
            <person name="Takahashi S."/>
            <person name="Yoshida T."/>
            <person name="Shimamura S."/>
            <person name="Takaki Y."/>
            <person name="Nagai Y."/>
            <person name="Toyoda A."/>
            <person name="Suzuki Y."/>
            <person name="Arimoto A."/>
            <person name="Ishii H."/>
            <person name="Satoh N."/>
            <person name="Nishiyama T."/>
            <person name="Hasebe M."/>
            <person name="Maruyama T."/>
            <person name="Minagawa J."/>
            <person name="Obokata J."/>
            <person name="Shigenobu S."/>
        </authorList>
    </citation>
    <scope>NUCLEOTIDE SEQUENCE [LARGE SCALE GENOMIC DNA]</scope>
</reference>
<dbReference type="InterPro" id="IPR036397">
    <property type="entry name" value="RNaseH_sf"/>
</dbReference>
<evidence type="ECO:0000313" key="1">
    <source>
        <dbReference type="EMBL" id="GFO00703.1"/>
    </source>
</evidence>